<dbReference type="AlphaFoldDB" id="A0A8R7JUZ3"/>
<organism evidence="1 2">
    <name type="scientific">Triticum urartu</name>
    <name type="common">Red wild einkorn</name>
    <name type="synonym">Crithodium urartu</name>
    <dbReference type="NCBI Taxonomy" id="4572"/>
    <lineage>
        <taxon>Eukaryota</taxon>
        <taxon>Viridiplantae</taxon>
        <taxon>Streptophyta</taxon>
        <taxon>Embryophyta</taxon>
        <taxon>Tracheophyta</taxon>
        <taxon>Spermatophyta</taxon>
        <taxon>Magnoliopsida</taxon>
        <taxon>Liliopsida</taxon>
        <taxon>Poales</taxon>
        <taxon>Poaceae</taxon>
        <taxon>BOP clade</taxon>
        <taxon>Pooideae</taxon>
        <taxon>Triticodae</taxon>
        <taxon>Triticeae</taxon>
        <taxon>Triticinae</taxon>
        <taxon>Triticum</taxon>
    </lineage>
</organism>
<protein>
    <submittedName>
        <fullName evidence="1">Uncharacterized protein</fullName>
    </submittedName>
</protein>
<evidence type="ECO:0000313" key="1">
    <source>
        <dbReference type="EnsemblPlants" id="TuG1812G0100000005.01.T01"/>
    </source>
</evidence>
<dbReference type="EnsemblPlants" id="TuG1812G0100000005.01.T01">
    <property type="protein sequence ID" value="TuG1812G0100000005.01.T01"/>
    <property type="gene ID" value="TuG1812G0100000005.01"/>
</dbReference>
<reference evidence="1" key="3">
    <citation type="submission" date="2022-06" db="UniProtKB">
        <authorList>
            <consortium name="EnsemblPlants"/>
        </authorList>
    </citation>
    <scope>IDENTIFICATION</scope>
</reference>
<reference evidence="1" key="2">
    <citation type="submission" date="2018-03" db="EMBL/GenBank/DDBJ databases">
        <title>The Triticum urartu genome reveals the dynamic nature of wheat genome evolution.</title>
        <authorList>
            <person name="Ling H."/>
            <person name="Ma B."/>
            <person name="Shi X."/>
            <person name="Liu H."/>
            <person name="Dong L."/>
            <person name="Sun H."/>
            <person name="Cao Y."/>
            <person name="Gao Q."/>
            <person name="Zheng S."/>
            <person name="Li Y."/>
            <person name="Yu Y."/>
            <person name="Du H."/>
            <person name="Qi M."/>
            <person name="Li Y."/>
            <person name="Yu H."/>
            <person name="Cui Y."/>
            <person name="Wang N."/>
            <person name="Chen C."/>
            <person name="Wu H."/>
            <person name="Zhao Y."/>
            <person name="Zhang J."/>
            <person name="Li Y."/>
            <person name="Zhou W."/>
            <person name="Zhang B."/>
            <person name="Hu W."/>
            <person name="Eijk M."/>
            <person name="Tang J."/>
            <person name="Witsenboer H."/>
            <person name="Zhao S."/>
            <person name="Li Z."/>
            <person name="Zhang A."/>
            <person name="Wang D."/>
            <person name="Liang C."/>
        </authorList>
    </citation>
    <scope>NUCLEOTIDE SEQUENCE [LARGE SCALE GENOMIC DNA]</scope>
    <source>
        <strain evidence="1">cv. G1812</strain>
    </source>
</reference>
<name>A0A8R7JUZ3_TRIUA</name>
<keyword evidence="2" id="KW-1185">Reference proteome</keyword>
<proteinExistence type="predicted"/>
<sequence>MFGLCISCAGNVVVHGNQHVHGQTYRERPVLEFYRFNPFEPETSLQFVWPRCCCLLLQALNSLHKMQPNTRLPTQDLRSWICANQNSAQKPFILTIDRISSTEFFPQ</sequence>
<reference evidence="2" key="1">
    <citation type="journal article" date="2013" name="Nature">
        <title>Draft genome of the wheat A-genome progenitor Triticum urartu.</title>
        <authorList>
            <person name="Ling H.Q."/>
            <person name="Zhao S."/>
            <person name="Liu D."/>
            <person name="Wang J."/>
            <person name="Sun H."/>
            <person name="Zhang C."/>
            <person name="Fan H."/>
            <person name="Li D."/>
            <person name="Dong L."/>
            <person name="Tao Y."/>
            <person name="Gao C."/>
            <person name="Wu H."/>
            <person name="Li Y."/>
            <person name="Cui Y."/>
            <person name="Guo X."/>
            <person name="Zheng S."/>
            <person name="Wang B."/>
            <person name="Yu K."/>
            <person name="Liang Q."/>
            <person name="Yang W."/>
            <person name="Lou X."/>
            <person name="Chen J."/>
            <person name="Feng M."/>
            <person name="Jian J."/>
            <person name="Zhang X."/>
            <person name="Luo G."/>
            <person name="Jiang Y."/>
            <person name="Liu J."/>
            <person name="Wang Z."/>
            <person name="Sha Y."/>
            <person name="Zhang B."/>
            <person name="Wu H."/>
            <person name="Tang D."/>
            <person name="Shen Q."/>
            <person name="Xue P."/>
            <person name="Zou S."/>
            <person name="Wang X."/>
            <person name="Liu X."/>
            <person name="Wang F."/>
            <person name="Yang Y."/>
            <person name="An X."/>
            <person name="Dong Z."/>
            <person name="Zhang K."/>
            <person name="Zhang X."/>
            <person name="Luo M.C."/>
            <person name="Dvorak J."/>
            <person name="Tong Y."/>
            <person name="Wang J."/>
            <person name="Yang H."/>
            <person name="Li Z."/>
            <person name="Wang D."/>
            <person name="Zhang A."/>
            <person name="Wang J."/>
        </authorList>
    </citation>
    <scope>NUCLEOTIDE SEQUENCE</scope>
    <source>
        <strain evidence="2">cv. G1812</strain>
    </source>
</reference>
<dbReference type="Proteomes" id="UP000015106">
    <property type="component" value="Chromosome 1"/>
</dbReference>
<accession>A0A8R7JUZ3</accession>
<evidence type="ECO:0000313" key="2">
    <source>
        <dbReference type="Proteomes" id="UP000015106"/>
    </source>
</evidence>
<dbReference type="Gramene" id="TuG1812G0100000005.01.T01">
    <property type="protein sequence ID" value="TuG1812G0100000005.01.T01"/>
    <property type="gene ID" value="TuG1812G0100000005.01"/>
</dbReference>